<feature type="compositionally biased region" description="Gly residues" evidence="1">
    <location>
        <begin position="142"/>
        <end position="151"/>
    </location>
</feature>
<organism evidence="2 3">
    <name type="scientific">Gymnopilus junonius</name>
    <name type="common">Spectacular rustgill mushroom</name>
    <name type="synonym">Gymnopilus spectabilis subsp. junonius</name>
    <dbReference type="NCBI Taxonomy" id="109634"/>
    <lineage>
        <taxon>Eukaryota</taxon>
        <taxon>Fungi</taxon>
        <taxon>Dikarya</taxon>
        <taxon>Basidiomycota</taxon>
        <taxon>Agaricomycotina</taxon>
        <taxon>Agaricomycetes</taxon>
        <taxon>Agaricomycetidae</taxon>
        <taxon>Agaricales</taxon>
        <taxon>Agaricineae</taxon>
        <taxon>Hymenogastraceae</taxon>
        <taxon>Gymnopilus</taxon>
    </lineage>
</organism>
<dbReference type="OrthoDB" id="3227715at2759"/>
<feature type="compositionally biased region" description="Polar residues" evidence="1">
    <location>
        <begin position="158"/>
        <end position="169"/>
    </location>
</feature>
<reference evidence="2" key="1">
    <citation type="submission" date="2020-11" db="EMBL/GenBank/DDBJ databases">
        <authorList>
            <consortium name="DOE Joint Genome Institute"/>
            <person name="Ahrendt S."/>
            <person name="Riley R."/>
            <person name="Andreopoulos W."/>
            <person name="LaButti K."/>
            <person name="Pangilinan J."/>
            <person name="Ruiz-duenas F.J."/>
            <person name="Barrasa J.M."/>
            <person name="Sanchez-Garcia M."/>
            <person name="Camarero S."/>
            <person name="Miyauchi S."/>
            <person name="Serrano A."/>
            <person name="Linde D."/>
            <person name="Babiker R."/>
            <person name="Drula E."/>
            <person name="Ayuso-Fernandez I."/>
            <person name="Pacheco R."/>
            <person name="Padilla G."/>
            <person name="Ferreira P."/>
            <person name="Barriuso J."/>
            <person name="Kellner H."/>
            <person name="Castanera R."/>
            <person name="Alfaro M."/>
            <person name="Ramirez L."/>
            <person name="Pisabarro A.G."/>
            <person name="Kuo A."/>
            <person name="Tritt A."/>
            <person name="Lipzen A."/>
            <person name="He G."/>
            <person name="Yan M."/>
            <person name="Ng V."/>
            <person name="Cullen D."/>
            <person name="Martin F."/>
            <person name="Rosso M.-N."/>
            <person name="Henrissat B."/>
            <person name="Hibbett D."/>
            <person name="Martinez A.T."/>
            <person name="Grigoriev I.V."/>
        </authorList>
    </citation>
    <scope>NUCLEOTIDE SEQUENCE</scope>
    <source>
        <strain evidence="2">AH 44721</strain>
    </source>
</reference>
<feature type="region of interest" description="Disordered" evidence="1">
    <location>
        <begin position="142"/>
        <end position="169"/>
    </location>
</feature>
<dbReference type="AlphaFoldDB" id="A0A9P5P179"/>
<comment type="caution">
    <text evidence="2">The sequence shown here is derived from an EMBL/GenBank/DDBJ whole genome shotgun (WGS) entry which is preliminary data.</text>
</comment>
<protein>
    <submittedName>
        <fullName evidence="2">Uncharacterized protein</fullName>
    </submittedName>
</protein>
<sequence length="232" mass="24951">MSLPHPPPTHTHHTEYADPVVRPPSPTSSIGTAYAEDQTSEEELNAEKEVLVMIPVALPGGGHKMVRAWDLEHKLNPADSKVIFESIMTSLRAEVAQLQENELFEKILLRGSKAALETQPSTNDIDALMRSMMGPAMNLGEPGGTTGGGGRLQAHLGRSTSSGLPPSQVQRNDPFLGVGLNHPQPQHGVFNFERRDRSSTPITQASSATLMPSGTTIGGKRSRNGTSRPRNP</sequence>
<dbReference type="EMBL" id="JADNYJ010000003">
    <property type="protein sequence ID" value="KAF8912095.1"/>
    <property type="molecule type" value="Genomic_DNA"/>
</dbReference>
<dbReference type="Proteomes" id="UP000724874">
    <property type="component" value="Unassembled WGS sequence"/>
</dbReference>
<feature type="region of interest" description="Disordered" evidence="1">
    <location>
        <begin position="1"/>
        <end position="44"/>
    </location>
</feature>
<keyword evidence="3" id="KW-1185">Reference proteome</keyword>
<name>A0A9P5P179_GYMJU</name>
<evidence type="ECO:0000313" key="2">
    <source>
        <dbReference type="EMBL" id="KAF8912095.1"/>
    </source>
</evidence>
<accession>A0A9P5P179</accession>
<evidence type="ECO:0000256" key="1">
    <source>
        <dbReference type="SAM" id="MobiDB-lite"/>
    </source>
</evidence>
<evidence type="ECO:0000313" key="3">
    <source>
        <dbReference type="Proteomes" id="UP000724874"/>
    </source>
</evidence>
<feature type="compositionally biased region" description="Polar residues" evidence="1">
    <location>
        <begin position="199"/>
        <end position="215"/>
    </location>
</feature>
<gene>
    <name evidence="2" type="ORF">CPB84DRAFT_1841794</name>
</gene>
<feature type="region of interest" description="Disordered" evidence="1">
    <location>
        <begin position="183"/>
        <end position="232"/>
    </location>
</feature>
<proteinExistence type="predicted"/>